<reference evidence="2" key="1">
    <citation type="journal article" date="2021" name="BMC Genomics">
        <title>Chromosome-level genome assembly and manually-curated proteome of model necrotroph Parastagonospora nodorum Sn15 reveals a genome-wide trove of candidate effector homologs, and redundancy of virulence-related functions within an accessory chromosome.</title>
        <authorList>
            <person name="Bertazzoni S."/>
            <person name="Jones D.A.B."/>
            <person name="Phan H.T."/>
            <person name="Tan K.-C."/>
            <person name="Hane J.K."/>
        </authorList>
    </citation>
    <scope>NUCLEOTIDE SEQUENCE [LARGE SCALE GENOMIC DNA]</scope>
    <source>
        <strain evidence="2">SN15 / ATCC MYA-4574 / FGSC 10173)</strain>
    </source>
</reference>
<sequence>MSDTPLSMLGSYDFELLFWTSSVPSTRLPGRFVLRNAAPVVACFMFGAVAWNRFVPILLSLHFLTSTSFFKTEP</sequence>
<dbReference type="AlphaFoldDB" id="A0A7U2ETD2"/>
<dbReference type="VEuPathDB" id="FungiDB:JI435_402880"/>
<organism evidence="1 2">
    <name type="scientific">Phaeosphaeria nodorum (strain SN15 / ATCC MYA-4574 / FGSC 10173)</name>
    <name type="common">Glume blotch fungus</name>
    <name type="synonym">Parastagonospora nodorum</name>
    <dbReference type="NCBI Taxonomy" id="321614"/>
    <lineage>
        <taxon>Eukaryota</taxon>
        <taxon>Fungi</taxon>
        <taxon>Dikarya</taxon>
        <taxon>Ascomycota</taxon>
        <taxon>Pezizomycotina</taxon>
        <taxon>Dothideomycetes</taxon>
        <taxon>Pleosporomycetidae</taxon>
        <taxon>Pleosporales</taxon>
        <taxon>Pleosporineae</taxon>
        <taxon>Phaeosphaeriaceae</taxon>
        <taxon>Parastagonospora</taxon>
    </lineage>
</organism>
<proteinExistence type="predicted"/>
<keyword evidence="2" id="KW-1185">Reference proteome</keyword>
<protein>
    <submittedName>
        <fullName evidence="1">Uncharacterized protein</fullName>
    </submittedName>
</protein>
<evidence type="ECO:0000313" key="2">
    <source>
        <dbReference type="Proteomes" id="UP000663193"/>
    </source>
</evidence>
<dbReference type="EMBL" id="CP069024">
    <property type="protein sequence ID" value="QRC92708.1"/>
    <property type="molecule type" value="Genomic_DNA"/>
</dbReference>
<evidence type="ECO:0000313" key="1">
    <source>
        <dbReference type="EMBL" id="QRC92708.1"/>
    </source>
</evidence>
<name>A0A7U2ETD2_PHANO</name>
<accession>A0A7U2ETD2</accession>
<gene>
    <name evidence="1" type="ORF">JI435_402880</name>
</gene>
<dbReference type="Proteomes" id="UP000663193">
    <property type="component" value="Chromosome 2"/>
</dbReference>